<evidence type="ECO:0000259" key="1">
    <source>
        <dbReference type="Pfam" id="PF12680"/>
    </source>
</evidence>
<reference evidence="2 3" key="1">
    <citation type="submission" date="2021-03" db="EMBL/GenBank/DDBJ databases">
        <title>Sequencing the genomes of 1000 actinobacteria strains.</title>
        <authorList>
            <person name="Klenk H.-P."/>
        </authorList>
    </citation>
    <scope>NUCLEOTIDE SEQUENCE [LARGE SCALE GENOMIC DNA]</scope>
    <source>
        <strain evidence="2 3">DSM 46670</strain>
    </source>
</reference>
<evidence type="ECO:0000313" key="3">
    <source>
        <dbReference type="Proteomes" id="UP001519332"/>
    </source>
</evidence>
<dbReference type="SUPFAM" id="SSF54427">
    <property type="entry name" value="NTF2-like"/>
    <property type="match status" value="1"/>
</dbReference>
<name>A0ABS4T6M8_9PSEU</name>
<dbReference type="EMBL" id="JAGINW010000001">
    <property type="protein sequence ID" value="MBP2320077.1"/>
    <property type="molecule type" value="Genomic_DNA"/>
</dbReference>
<dbReference type="InterPro" id="IPR037401">
    <property type="entry name" value="SnoaL-like"/>
</dbReference>
<dbReference type="InterPro" id="IPR032710">
    <property type="entry name" value="NTF2-like_dom_sf"/>
</dbReference>
<sequence>MTSPREVVEKLIKGLSGGAWDELAQLYAEDAVVEHPYAESGPSRIEGRAVLHERFMGAYVRPFELSAHNLVIRQTDDPEVVVVEYDYEVRMPKTGKGFRTANILVVRVRDGLIVHSRDFHDHRAFAAAVEAA</sequence>
<gene>
    <name evidence="2" type="ORF">JOF56_000462</name>
</gene>
<organism evidence="2 3">
    <name type="scientific">Kibdelosporangium banguiense</name>
    <dbReference type="NCBI Taxonomy" id="1365924"/>
    <lineage>
        <taxon>Bacteria</taxon>
        <taxon>Bacillati</taxon>
        <taxon>Actinomycetota</taxon>
        <taxon>Actinomycetes</taxon>
        <taxon>Pseudonocardiales</taxon>
        <taxon>Pseudonocardiaceae</taxon>
        <taxon>Kibdelosporangium</taxon>
    </lineage>
</organism>
<dbReference type="RefSeq" id="WP_209633887.1">
    <property type="nucleotide sequence ID" value="NZ_JAGINW010000001.1"/>
</dbReference>
<keyword evidence="3" id="KW-1185">Reference proteome</keyword>
<dbReference type="Pfam" id="PF12680">
    <property type="entry name" value="SnoaL_2"/>
    <property type="match status" value="1"/>
</dbReference>
<proteinExistence type="predicted"/>
<accession>A0ABS4T6M8</accession>
<evidence type="ECO:0000313" key="2">
    <source>
        <dbReference type="EMBL" id="MBP2320077.1"/>
    </source>
</evidence>
<protein>
    <submittedName>
        <fullName evidence="2">Ketosteroid isomerase-like protein</fullName>
    </submittedName>
</protein>
<dbReference type="Proteomes" id="UP001519332">
    <property type="component" value="Unassembled WGS sequence"/>
</dbReference>
<comment type="caution">
    <text evidence="2">The sequence shown here is derived from an EMBL/GenBank/DDBJ whole genome shotgun (WGS) entry which is preliminary data.</text>
</comment>
<feature type="domain" description="SnoaL-like" evidence="1">
    <location>
        <begin position="8"/>
        <end position="115"/>
    </location>
</feature>
<dbReference type="Gene3D" id="3.10.450.50">
    <property type="match status" value="1"/>
</dbReference>